<keyword evidence="5 8" id="KW-1133">Transmembrane helix</keyword>
<feature type="transmembrane region" description="Helical" evidence="8">
    <location>
        <begin position="311"/>
        <end position="332"/>
    </location>
</feature>
<sequence>MKHQKRVNVRKLLPAVLVLAFNYMMYAHDVLFRYFIEVTVSEASETNLTPPDWYQNGLAALSCLIFLSFPIFGLLADVWIGRYKAIQFGMVMCFVSWILGGVEIILEYYYEKSIWITFYVAFAGQFVGYLSFKSNIVQYNIDQLIGASTEELSNIIYWHSTAVPIICTITQLVRCFLNSMPSAFKVYTFMASGLFVSCTLVSHSLFKHKLENVSLIKSPIKLIVRVLCYARKHKYPENRSALTYWEEKAPSRLDLGKGKYGGPFTEEEVEDVKTFFRMLPLFIALVGFAFSDNVYNCTYLKSPDHDWISCFILTDFVSLSCSCILLLTYLLLLKAFLYKYIPSMLTRISIGLVFSFFVLFSKAIAFKFYFEEGMRATPPHFNFFLFVPQVLAGIAFTLVIPTSLEFTIAQSPIHIRGVMVGLWLASLGIGYVISIGINMQFTGCTPDSVCTDFRAYLIVGTLVLIILIVFVVLAKRYKYRVRENEVNIVQIVDGVYQRYMEQDSRHTMPIDNLSSSSNSGRSSNTETADYNN</sequence>
<dbReference type="InterPro" id="IPR000109">
    <property type="entry name" value="POT_fam"/>
</dbReference>
<feature type="compositionally biased region" description="Low complexity" evidence="7">
    <location>
        <begin position="512"/>
        <end position="524"/>
    </location>
</feature>
<evidence type="ECO:0000256" key="7">
    <source>
        <dbReference type="SAM" id="MobiDB-lite"/>
    </source>
</evidence>
<evidence type="ECO:0000313" key="9">
    <source>
        <dbReference type="EnsemblMetazoa" id="Aqu2.1.38755_001"/>
    </source>
</evidence>
<feature type="transmembrane region" description="Helical" evidence="8">
    <location>
        <begin position="453"/>
        <end position="474"/>
    </location>
</feature>
<evidence type="ECO:0000256" key="1">
    <source>
        <dbReference type="ARBA" id="ARBA00004141"/>
    </source>
</evidence>
<evidence type="ECO:0000256" key="5">
    <source>
        <dbReference type="ARBA" id="ARBA00022989"/>
    </source>
</evidence>
<dbReference type="PANTHER" id="PTHR11654">
    <property type="entry name" value="OLIGOPEPTIDE TRANSPORTER-RELATED"/>
    <property type="match status" value="1"/>
</dbReference>
<dbReference type="AlphaFoldDB" id="A0A1X7VEM8"/>
<dbReference type="GO" id="GO:0016020">
    <property type="term" value="C:membrane"/>
    <property type="evidence" value="ECO:0007669"/>
    <property type="project" value="UniProtKB-SubCell"/>
</dbReference>
<comment type="subcellular location">
    <subcellularLocation>
        <location evidence="1">Membrane</location>
        <topology evidence="1">Multi-pass membrane protein</topology>
    </subcellularLocation>
</comment>
<dbReference type="InParanoid" id="A0A1X7VEM8"/>
<keyword evidence="4" id="KW-0571">Peptide transport</keyword>
<protein>
    <recommendedName>
        <fullName evidence="10">Major facilitator superfamily (MFS) profile domain-containing protein</fullName>
    </recommendedName>
</protein>
<dbReference type="SUPFAM" id="SSF103473">
    <property type="entry name" value="MFS general substrate transporter"/>
    <property type="match status" value="1"/>
</dbReference>
<dbReference type="OrthoDB" id="8904098at2759"/>
<evidence type="ECO:0000256" key="2">
    <source>
        <dbReference type="ARBA" id="ARBA00005982"/>
    </source>
</evidence>
<name>A0A1X7VEM8_AMPQE</name>
<comment type="similarity">
    <text evidence="2">Belongs to the major facilitator superfamily. Proton-dependent oligopeptide transporter (POT/PTR) (TC 2.A.17) family.</text>
</comment>
<keyword evidence="4" id="KW-0813">Transport</keyword>
<reference evidence="9" key="1">
    <citation type="submission" date="2017-05" db="UniProtKB">
        <authorList>
            <consortium name="EnsemblMetazoa"/>
        </authorList>
    </citation>
    <scope>IDENTIFICATION</scope>
</reference>
<organism evidence="9">
    <name type="scientific">Amphimedon queenslandica</name>
    <name type="common">Sponge</name>
    <dbReference type="NCBI Taxonomy" id="400682"/>
    <lineage>
        <taxon>Eukaryota</taxon>
        <taxon>Metazoa</taxon>
        <taxon>Porifera</taxon>
        <taxon>Demospongiae</taxon>
        <taxon>Heteroscleromorpha</taxon>
        <taxon>Haplosclerida</taxon>
        <taxon>Niphatidae</taxon>
        <taxon>Amphimedon</taxon>
    </lineage>
</organism>
<keyword evidence="3 8" id="KW-0812">Transmembrane</keyword>
<keyword evidence="4" id="KW-0653">Protein transport</keyword>
<proteinExistence type="inferred from homology"/>
<evidence type="ECO:0000256" key="4">
    <source>
        <dbReference type="ARBA" id="ARBA00022856"/>
    </source>
</evidence>
<feature type="region of interest" description="Disordered" evidence="7">
    <location>
        <begin position="508"/>
        <end position="532"/>
    </location>
</feature>
<evidence type="ECO:0000256" key="3">
    <source>
        <dbReference type="ARBA" id="ARBA00022692"/>
    </source>
</evidence>
<keyword evidence="6 8" id="KW-0472">Membrane</keyword>
<feature type="transmembrane region" description="Helical" evidence="8">
    <location>
        <begin position="413"/>
        <end position="433"/>
    </location>
</feature>
<dbReference type="GO" id="GO:0015833">
    <property type="term" value="P:peptide transport"/>
    <property type="evidence" value="ECO:0007669"/>
    <property type="project" value="UniProtKB-KW"/>
</dbReference>
<feature type="transmembrane region" description="Helical" evidence="8">
    <location>
        <begin position="274"/>
        <end position="291"/>
    </location>
</feature>
<feature type="transmembrane region" description="Helical" evidence="8">
    <location>
        <begin position="344"/>
        <end position="369"/>
    </location>
</feature>
<dbReference type="GO" id="GO:0022857">
    <property type="term" value="F:transmembrane transporter activity"/>
    <property type="evidence" value="ECO:0007669"/>
    <property type="project" value="InterPro"/>
</dbReference>
<feature type="transmembrane region" description="Helical" evidence="8">
    <location>
        <begin position="381"/>
        <end position="401"/>
    </location>
</feature>
<dbReference type="InterPro" id="IPR036259">
    <property type="entry name" value="MFS_trans_sf"/>
</dbReference>
<evidence type="ECO:0000256" key="6">
    <source>
        <dbReference type="ARBA" id="ARBA00023136"/>
    </source>
</evidence>
<accession>A0A1X7VEM8</accession>
<feature type="transmembrane region" description="Helical" evidence="8">
    <location>
        <begin position="114"/>
        <end position="132"/>
    </location>
</feature>
<feature type="transmembrane region" description="Helical" evidence="8">
    <location>
        <begin position="152"/>
        <end position="174"/>
    </location>
</feature>
<evidence type="ECO:0008006" key="10">
    <source>
        <dbReference type="Google" id="ProtNLM"/>
    </source>
</evidence>
<dbReference type="Gene3D" id="1.20.1250.20">
    <property type="entry name" value="MFS general substrate transporter like domains"/>
    <property type="match status" value="1"/>
</dbReference>
<dbReference type="Pfam" id="PF00854">
    <property type="entry name" value="PTR2"/>
    <property type="match status" value="1"/>
</dbReference>
<dbReference type="EnsemblMetazoa" id="Aqu2.1.38755_001">
    <property type="protein sequence ID" value="Aqu2.1.38755_001"/>
    <property type="gene ID" value="Aqu2.1.38755"/>
</dbReference>
<feature type="transmembrane region" description="Helical" evidence="8">
    <location>
        <begin position="56"/>
        <end position="76"/>
    </location>
</feature>
<feature type="transmembrane region" description="Helical" evidence="8">
    <location>
        <begin position="186"/>
        <end position="206"/>
    </location>
</feature>
<feature type="transmembrane region" description="Helical" evidence="8">
    <location>
        <begin position="12"/>
        <end position="36"/>
    </location>
</feature>
<evidence type="ECO:0000256" key="8">
    <source>
        <dbReference type="SAM" id="Phobius"/>
    </source>
</evidence>
<feature type="transmembrane region" description="Helical" evidence="8">
    <location>
        <begin position="88"/>
        <end position="108"/>
    </location>
</feature>